<dbReference type="InterPro" id="IPR050345">
    <property type="entry name" value="Aliph_Amidase/BUP"/>
</dbReference>
<dbReference type="CDD" id="cd07197">
    <property type="entry name" value="nitrilase"/>
    <property type="match status" value="1"/>
</dbReference>
<dbReference type="InterPro" id="IPR036526">
    <property type="entry name" value="C-N_Hydrolase_sf"/>
</dbReference>
<dbReference type="STRING" id="69771.A0A1V6PCJ6"/>
<evidence type="ECO:0000313" key="3">
    <source>
        <dbReference type="EMBL" id="OQD74332.1"/>
    </source>
</evidence>
<dbReference type="InterPro" id="IPR003010">
    <property type="entry name" value="C-N_Hydrolase"/>
</dbReference>
<evidence type="ECO:0000313" key="4">
    <source>
        <dbReference type="Proteomes" id="UP000191522"/>
    </source>
</evidence>
<dbReference type="Pfam" id="PF00795">
    <property type="entry name" value="CN_hydrolase"/>
    <property type="match status" value="1"/>
</dbReference>
<feature type="domain" description="CN hydrolase" evidence="2">
    <location>
        <begin position="5"/>
        <end position="258"/>
    </location>
</feature>
<proteinExistence type="predicted"/>
<dbReference type="PANTHER" id="PTHR43674:SF16">
    <property type="entry name" value="CARBON-NITROGEN FAMILY, PUTATIVE (AFU_ORTHOLOGUE AFUA_5G02350)-RELATED"/>
    <property type="match status" value="1"/>
</dbReference>
<protein>
    <recommendedName>
        <fullName evidence="2">CN hydrolase domain-containing protein</fullName>
    </recommendedName>
</protein>
<comment type="caution">
    <text evidence="3">The sequence shown here is derived from an EMBL/GenBank/DDBJ whole genome shotgun (WGS) entry which is preliminary data.</text>
</comment>
<dbReference type="AlphaFoldDB" id="A0A1V6PCJ6"/>
<keyword evidence="1" id="KW-0378">Hydrolase</keyword>
<dbReference type="OrthoDB" id="412018at2759"/>
<reference evidence="4" key="1">
    <citation type="journal article" date="2017" name="Nat. Microbiol.">
        <title>Global analysis of biosynthetic gene clusters reveals vast potential of secondary metabolite production in Penicillium species.</title>
        <authorList>
            <person name="Nielsen J.C."/>
            <person name="Grijseels S."/>
            <person name="Prigent S."/>
            <person name="Ji B."/>
            <person name="Dainat J."/>
            <person name="Nielsen K.F."/>
            <person name="Frisvad J.C."/>
            <person name="Workman M."/>
            <person name="Nielsen J."/>
        </authorList>
    </citation>
    <scope>NUCLEOTIDE SEQUENCE [LARGE SCALE GENOMIC DNA]</scope>
    <source>
        <strain evidence="4">IBT 11843</strain>
    </source>
</reference>
<dbReference type="SUPFAM" id="SSF56317">
    <property type="entry name" value="Carbon-nitrogen hydrolase"/>
    <property type="match status" value="1"/>
</dbReference>
<keyword evidence="4" id="KW-1185">Reference proteome</keyword>
<evidence type="ECO:0000259" key="2">
    <source>
        <dbReference type="PROSITE" id="PS50263"/>
    </source>
</evidence>
<dbReference type="GO" id="GO:0016811">
    <property type="term" value="F:hydrolase activity, acting on carbon-nitrogen (but not peptide) bonds, in linear amides"/>
    <property type="evidence" value="ECO:0007669"/>
    <property type="project" value="TreeGrafter"/>
</dbReference>
<dbReference type="PROSITE" id="PS50263">
    <property type="entry name" value="CN_HYDROLASE"/>
    <property type="match status" value="1"/>
</dbReference>
<dbReference type="OMA" id="YWTPHDA"/>
<sequence>MAPTRRVAIIQWHIKEVAIEENHAAACKYIREAAAQGAELAVLPEYHLSGFVPSDPRWAAQASESTKYLANYQALAKELKICLVPGTIIEKEQRPDNTALLWNTAYFISNDGSILGSYRKKNIWHPERPTLTSSGPDRHVTIDTPIGRVGMLICWDLAFPEAFRELIADGADVVIIPTFWTPHDASLEARSFNPDVEALFLNSTLTARCFENTCGIIFANAAGPAEDFLGLSQVTLPLVGPVVKMGNEEGVRVVDMDLGILDIAERNYKVREDLKKDDWHYVYRHTVAK</sequence>
<accession>A0A1V6PCJ6</accession>
<name>A0A1V6PCJ6_PENDC</name>
<dbReference type="Gene3D" id="3.60.110.10">
    <property type="entry name" value="Carbon-nitrogen hydrolase"/>
    <property type="match status" value="1"/>
</dbReference>
<evidence type="ECO:0000256" key="1">
    <source>
        <dbReference type="ARBA" id="ARBA00022801"/>
    </source>
</evidence>
<dbReference type="EMBL" id="MDYL01000011">
    <property type="protein sequence ID" value="OQD74332.1"/>
    <property type="molecule type" value="Genomic_DNA"/>
</dbReference>
<gene>
    <name evidence="3" type="ORF">PENDEC_c011G07225</name>
</gene>
<dbReference type="Proteomes" id="UP000191522">
    <property type="component" value="Unassembled WGS sequence"/>
</dbReference>
<organism evidence="3 4">
    <name type="scientific">Penicillium decumbens</name>
    <dbReference type="NCBI Taxonomy" id="69771"/>
    <lineage>
        <taxon>Eukaryota</taxon>
        <taxon>Fungi</taxon>
        <taxon>Dikarya</taxon>
        <taxon>Ascomycota</taxon>
        <taxon>Pezizomycotina</taxon>
        <taxon>Eurotiomycetes</taxon>
        <taxon>Eurotiomycetidae</taxon>
        <taxon>Eurotiales</taxon>
        <taxon>Aspergillaceae</taxon>
        <taxon>Penicillium</taxon>
    </lineage>
</organism>
<dbReference type="PANTHER" id="PTHR43674">
    <property type="entry name" value="NITRILASE C965.09-RELATED"/>
    <property type="match status" value="1"/>
</dbReference>